<dbReference type="InterPro" id="IPR022029">
    <property type="entry name" value="YoaR-like_PG-bd"/>
</dbReference>
<dbReference type="UniPathway" id="UPA00219"/>
<dbReference type="GO" id="GO:0016740">
    <property type="term" value="F:transferase activity"/>
    <property type="evidence" value="ECO:0007669"/>
    <property type="project" value="UniProtKB-KW"/>
</dbReference>
<dbReference type="Gene3D" id="3.10.20.800">
    <property type="match status" value="1"/>
</dbReference>
<evidence type="ECO:0000259" key="8">
    <source>
        <dbReference type="PROSITE" id="PS52029"/>
    </source>
</evidence>
<dbReference type="SUPFAM" id="SSF141523">
    <property type="entry name" value="L,D-transpeptidase catalytic domain-like"/>
    <property type="match status" value="1"/>
</dbReference>
<dbReference type="CDD" id="cd16913">
    <property type="entry name" value="YkuD_like"/>
    <property type="match status" value="1"/>
</dbReference>
<evidence type="ECO:0000313" key="9">
    <source>
        <dbReference type="EMBL" id="ETA82511.1"/>
    </source>
</evidence>
<keyword evidence="7" id="KW-1133">Transmembrane helix</keyword>
<evidence type="ECO:0000256" key="5">
    <source>
        <dbReference type="ARBA" id="ARBA00023316"/>
    </source>
</evidence>
<dbReference type="OrthoDB" id="3176960at2"/>
<feature type="active site" description="Nucleophile" evidence="6">
    <location>
        <position position="433"/>
    </location>
</feature>
<dbReference type="SUPFAM" id="SSF143985">
    <property type="entry name" value="L,D-transpeptidase pre-catalytic domain-like"/>
    <property type="match status" value="1"/>
</dbReference>
<feature type="active site" description="Proton donor/acceptor" evidence="6">
    <location>
        <position position="412"/>
    </location>
</feature>
<dbReference type="GO" id="GO:0071555">
    <property type="term" value="P:cell wall organization"/>
    <property type="evidence" value="ECO:0007669"/>
    <property type="project" value="UniProtKB-UniRule"/>
</dbReference>
<dbReference type="InterPro" id="IPR005490">
    <property type="entry name" value="LD_TPept_cat_dom"/>
</dbReference>
<keyword evidence="3 6" id="KW-0133">Cell shape</keyword>
<dbReference type="Gene3D" id="2.40.440.10">
    <property type="entry name" value="L,D-transpeptidase catalytic domain-like"/>
    <property type="match status" value="1"/>
</dbReference>
<sequence>MGSIRNKRIKIAGIALAVLLLAYFGIQYYFADRYYYGTHINGVDVSFRTLAESEALIKSKVENYVLEIKGRDVEIETINAADSGLELKSDNKLQALKDEQNTTSWLLSLFSAQHLNLDDVVIYDEAKLQKKIADLGCLDPDNVTEPKSAYVAFEGGAFKVFPEVNGNRLDEDKLKKAISEAIIKEERSLDLDEKGLYEVPEYTSESPEVKAALELADKYASTSITYEGSGDDITADAAVVSQWVTIDEDFNVSIDDAKVTQFVDELAVKYNTYKTPRNFKTSLGTTVTISRGDYGWRINTQAEKDAILKAVTDGQKIVREPEYLQKAASHGAVDYGSTYLEISLSAQHAWFYKDGVLIAHGDVVTGDVENGTTTPTGIYRLKYKDKDATLRGEDYESDVSYWMPFNGDVGFHDAPWRSKFGGDIYLKNGSHGCVNAPYSLAKAVFNNISAGNAVIVYR</sequence>
<dbReference type="eggNOG" id="COG1376">
    <property type="taxonomic scope" value="Bacteria"/>
</dbReference>
<keyword evidence="7" id="KW-0812">Transmembrane</keyword>
<dbReference type="InterPro" id="IPR038063">
    <property type="entry name" value="Transpep_catalytic_dom"/>
</dbReference>
<feature type="transmembrane region" description="Helical" evidence="7">
    <location>
        <begin position="12"/>
        <end position="30"/>
    </location>
</feature>
<dbReference type="PROSITE" id="PS52029">
    <property type="entry name" value="LD_TPASE"/>
    <property type="match status" value="1"/>
</dbReference>
<keyword evidence="10" id="KW-1185">Reference proteome</keyword>
<keyword evidence="5 6" id="KW-0961">Cell wall biogenesis/degradation</keyword>
<dbReference type="PANTHER" id="PTHR30582">
    <property type="entry name" value="L,D-TRANSPEPTIDASE"/>
    <property type="match status" value="1"/>
</dbReference>
<feature type="domain" description="L,D-TPase catalytic" evidence="8">
    <location>
        <begin position="338"/>
        <end position="457"/>
    </location>
</feature>
<dbReference type="STRING" id="994573.T472_0200680"/>
<gene>
    <name evidence="9" type="ORF">T472_0200680</name>
</gene>
<dbReference type="GO" id="GO:0071972">
    <property type="term" value="F:peptidoglycan L,D-transpeptidase activity"/>
    <property type="evidence" value="ECO:0007669"/>
    <property type="project" value="TreeGrafter"/>
</dbReference>
<evidence type="ECO:0000256" key="3">
    <source>
        <dbReference type="ARBA" id="ARBA00022960"/>
    </source>
</evidence>
<comment type="pathway">
    <text evidence="1 6">Cell wall biogenesis; peptidoglycan biosynthesis.</text>
</comment>
<keyword evidence="7" id="KW-0472">Membrane</keyword>
<evidence type="ECO:0000256" key="4">
    <source>
        <dbReference type="ARBA" id="ARBA00022984"/>
    </source>
</evidence>
<dbReference type="GO" id="GO:0018104">
    <property type="term" value="P:peptidoglycan-protein cross-linking"/>
    <property type="evidence" value="ECO:0007669"/>
    <property type="project" value="TreeGrafter"/>
</dbReference>
<dbReference type="InterPro" id="IPR050979">
    <property type="entry name" value="LD-transpeptidase"/>
</dbReference>
<evidence type="ECO:0000256" key="2">
    <source>
        <dbReference type="ARBA" id="ARBA00022679"/>
    </source>
</evidence>
<dbReference type="EMBL" id="AXUN02000006">
    <property type="protein sequence ID" value="ETA82511.1"/>
    <property type="molecule type" value="Genomic_DNA"/>
</dbReference>
<proteinExistence type="predicted"/>
<dbReference type="Proteomes" id="UP000017747">
    <property type="component" value="Unassembled WGS sequence"/>
</dbReference>
<dbReference type="RefSeq" id="WP_023388852.1">
    <property type="nucleotide sequence ID" value="NZ_AXUN02000006.1"/>
</dbReference>
<dbReference type="PANTHER" id="PTHR30582:SF33">
    <property type="entry name" value="EXPORTED PROTEIN"/>
    <property type="match status" value="1"/>
</dbReference>
<dbReference type="GO" id="GO:0008360">
    <property type="term" value="P:regulation of cell shape"/>
    <property type="evidence" value="ECO:0007669"/>
    <property type="project" value="UniProtKB-UniRule"/>
</dbReference>
<evidence type="ECO:0000313" key="10">
    <source>
        <dbReference type="Proteomes" id="UP000017747"/>
    </source>
</evidence>
<dbReference type="InterPro" id="IPR038054">
    <property type="entry name" value="LD_TPept-like_central_sf"/>
</dbReference>
<name>V7IB25_9CLOT</name>
<dbReference type="PATRIC" id="fig|994573.3.peg.120"/>
<evidence type="ECO:0000256" key="7">
    <source>
        <dbReference type="SAM" id="Phobius"/>
    </source>
</evidence>
<evidence type="ECO:0000256" key="1">
    <source>
        <dbReference type="ARBA" id="ARBA00004752"/>
    </source>
</evidence>
<protein>
    <recommendedName>
        <fullName evidence="8">L,D-TPase catalytic domain-containing protein</fullName>
    </recommendedName>
</protein>
<organism evidence="9 10">
    <name type="scientific">Youngiibacter fragilis 232.1</name>
    <dbReference type="NCBI Taxonomy" id="994573"/>
    <lineage>
        <taxon>Bacteria</taxon>
        <taxon>Bacillati</taxon>
        <taxon>Bacillota</taxon>
        <taxon>Clostridia</taxon>
        <taxon>Eubacteriales</taxon>
        <taxon>Clostridiaceae</taxon>
        <taxon>Youngiibacter</taxon>
    </lineage>
</organism>
<reference evidence="9 10" key="1">
    <citation type="journal article" date="2014" name="Genome Announc.">
        <title>Genome Sequence of Youngiibacter fragilis, the Type Strain of the Genus Youngiibacter.</title>
        <authorList>
            <person name="Wawrik C.B."/>
            <person name="Callaghan A.V."/>
            <person name="Stamps B.W."/>
            <person name="Wawrik B."/>
        </authorList>
    </citation>
    <scope>NUCLEOTIDE SEQUENCE [LARGE SCALE GENOMIC DNA]</scope>
    <source>
        <strain evidence="9 10">232.1</strain>
    </source>
</reference>
<comment type="caution">
    <text evidence="9">The sequence shown here is derived from an EMBL/GenBank/DDBJ whole genome shotgun (WGS) entry which is preliminary data.</text>
</comment>
<keyword evidence="2" id="KW-0808">Transferase</keyword>
<keyword evidence="4 6" id="KW-0573">Peptidoglycan synthesis</keyword>
<dbReference type="Pfam" id="PF03734">
    <property type="entry name" value="YkuD"/>
    <property type="match status" value="1"/>
</dbReference>
<dbReference type="AlphaFoldDB" id="V7IB25"/>
<accession>V7IB25</accession>
<dbReference type="Pfam" id="PF12229">
    <property type="entry name" value="PG_binding_4"/>
    <property type="match status" value="2"/>
</dbReference>
<evidence type="ECO:0000256" key="6">
    <source>
        <dbReference type="PROSITE-ProRule" id="PRU01373"/>
    </source>
</evidence>
<dbReference type="GO" id="GO:0005576">
    <property type="term" value="C:extracellular region"/>
    <property type="evidence" value="ECO:0007669"/>
    <property type="project" value="TreeGrafter"/>
</dbReference>